<dbReference type="RefSeq" id="WP_162087059.1">
    <property type="nucleotide sequence ID" value="NZ_CAJIMS010000001.1"/>
</dbReference>
<protein>
    <recommendedName>
        <fullName evidence="4">GLPGLI family protein</fullName>
    </recommendedName>
</protein>
<evidence type="ECO:0008006" key="4">
    <source>
        <dbReference type="Google" id="ProtNLM"/>
    </source>
</evidence>
<dbReference type="Proteomes" id="UP000662618">
    <property type="component" value="Unassembled WGS sequence"/>
</dbReference>
<dbReference type="AlphaFoldDB" id="A0A9N8QR13"/>
<feature type="chain" id="PRO_5040465107" description="GLPGLI family protein" evidence="1">
    <location>
        <begin position="21"/>
        <end position="275"/>
    </location>
</feature>
<name>A0A9N8QR13_9FLAO</name>
<evidence type="ECO:0000256" key="1">
    <source>
        <dbReference type="SAM" id="SignalP"/>
    </source>
</evidence>
<dbReference type="NCBIfam" id="TIGR01200">
    <property type="entry name" value="GLPGLI"/>
    <property type="match status" value="1"/>
</dbReference>
<dbReference type="InterPro" id="IPR005901">
    <property type="entry name" value="GLPGLI"/>
</dbReference>
<feature type="signal peptide" evidence="1">
    <location>
        <begin position="1"/>
        <end position="20"/>
    </location>
</feature>
<proteinExistence type="predicted"/>
<organism evidence="2 3">
    <name type="scientific">Chryseobacterium aquaeductus</name>
    <dbReference type="NCBI Taxonomy" id="2675056"/>
    <lineage>
        <taxon>Bacteria</taxon>
        <taxon>Pseudomonadati</taxon>
        <taxon>Bacteroidota</taxon>
        <taxon>Flavobacteriia</taxon>
        <taxon>Flavobacteriales</taxon>
        <taxon>Weeksellaceae</taxon>
        <taxon>Chryseobacterium group</taxon>
        <taxon>Chryseobacterium</taxon>
    </lineage>
</organism>
<keyword evidence="1" id="KW-0732">Signal</keyword>
<dbReference type="Pfam" id="PF09697">
    <property type="entry name" value="Porph_ging"/>
    <property type="match status" value="1"/>
</dbReference>
<evidence type="ECO:0000313" key="3">
    <source>
        <dbReference type="Proteomes" id="UP000662618"/>
    </source>
</evidence>
<accession>A0A9N8QR13</accession>
<keyword evidence="3" id="KW-1185">Reference proteome</keyword>
<comment type="caution">
    <text evidence="2">The sequence shown here is derived from an EMBL/GenBank/DDBJ whole genome shotgun (WGS) entry which is preliminary data.</text>
</comment>
<reference evidence="2" key="1">
    <citation type="submission" date="2020-12" db="EMBL/GenBank/DDBJ databases">
        <authorList>
            <person name="Rodrigo-Torres L."/>
            <person name="Arahal R. D."/>
            <person name="Lucena T."/>
        </authorList>
    </citation>
    <scope>NUCLEOTIDE SEQUENCE</scope>
    <source>
        <strain evidence="2">CECT 9390</strain>
    </source>
</reference>
<gene>
    <name evidence="2" type="ORF">CHRY9390_00538</name>
</gene>
<dbReference type="EMBL" id="CAJIMS010000001">
    <property type="protein sequence ID" value="CAD7799801.1"/>
    <property type="molecule type" value="Genomic_DNA"/>
</dbReference>
<sequence>MKNKIILFLFFVCFSFPVAAQSFVVQYAYSKHIMKDSTKIVSQNTFLNIDENQSTFFSEAPYLADSIMTSDEKLGKKINFKTLPNNFLSCHIRKKLSSKEVIYYSDEFGEHEFKYSEEPKLSWKIGKESKEIMGFKVYLAKTRYAGRNYEAYYAPEIPIQDGPYKFFGLPGLILEIFDEKKDHHFLAVGISHEKRISIDNLIAQKKYIETTKTKFVEMRKNHIEAPMKRMFELMNSTQIYEKKDANGNIVDMRKVFSETQKRMIEEYKNENRIEL</sequence>
<evidence type="ECO:0000313" key="2">
    <source>
        <dbReference type="EMBL" id="CAD7799801.1"/>
    </source>
</evidence>